<dbReference type="InterPro" id="IPR050794">
    <property type="entry name" value="CPA2_transporter"/>
</dbReference>
<keyword evidence="5" id="KW-1133">Transmembrane helix</keyword>
<dbReference type="EMBL" id="SWLB01000124">
    <property type="protein sequence ID" value="KAF3320152.1"/>
    <property type="molecule type" value="Genomic_DNA"/>
</dbReference>
<keyword evidence="4" id="KW-0406">Ion transport</keyword>
<keyword evidence="7" id="KW-1185">Reference proteome</keyword>
<dbReference type="AlphaFoldDB" id="A0A833QG07"/>
<gene>
    <name evidence="6" type="ORF">FCM35_KLT22244</name>
</gene>
<keyword evidence="5" id="KW-0812">Transmembrane</keyword>
<evidence type="ECO:0000256" key="4">
    <source>
        <dbReference type="ARBA" id="ARBA00023065"/>
    </source>
</evidence>
<dbReference type="OrthoDB" id="1889525at2759"/>
<accession>A0A833QG07</accession>
<reference evidence="6" key="1">
    <citation type="submission" date="2020-01" db="EMBL/GenBank/DDBJ databases">
        <title>Genome sequence of Kobresia littledalei, the first chromosome-level genome in the family Cyperaceae.</title>
        <authorList>
            <person name="Qu G."/>
        </authorList>
    </citation>
    <scope>NUCLEOTIDE SEQUENCE</scope>
    <source>
        <strain evidence="6">C.B.Clarke</strain>
        <tissue evidence="6">Leaf</tissue>
    </source>
</reference>
<protein>
    <submittedName>
        <fullName evidence="6">Cation/H(+) antiporter 15-like protein</fullName>
    </submittedName>
</protein>
<keyword evidence="1" id="KW-0813">Transport</keyword>
<keyword evidence="3" id="KW-0630">Potassium</keyword>
<dbReference type="GO" id="GO:0012505">
    <property type="term" value="C:endomembrane system"/>
    <property type="evidence" value="ECO:0007669"/>
    <property type="project" value="TreeGrafter"/>
</dbReference>
<keyword evidence="2" id="KW-0633">Potassium transport</keyword>
<evidence type="ECO:0000313" key="6">
    <source>
        <dbReference type="EMBL" id="KAF3320152.1"/>
    </source>
</evidence>
<evidence type="ECO:0000256" key="3">
    <source>
        <dbReference type="ARBA" id="ARBA00022958"/>
    </source>
</evidence>
<evidence type="ECO:0000256" key="1">
    <source>
        <dbReference type="ARBA" id="ARBA00022448"/>
    </source>
</evidence>
<name>A0A833QG07_9POAL</name>
<dbReference type="GO" id="GO:0006813">
    <property type="term" value="P:potassium ion transport"/>
    <property type="evidence" value="ECO:0007669"/>
    <property type="project" value="UniProtKB-KW"/>
</dbReference>
<organism evidence="6 7">
    <name type="scientific">Carex littledalei</name>
    <dbReference type="NCBI Taxonomy" id="544730"/>
    <lineage>
        <taxon>Eukaryota</taxon>
        <taxon>Viridiplantae</taxon>
        <taxon>Streptophyta</taxon>
        <taxon>Embryophyta</taxon>
        <taxon>Tracheophyta</taxon>
        <taxon>Spermatophyta</taxon>
        <taxon>Magnoliopsida</taxon>
        <taxon>Liliopsida</taxon>
        <taxon>Poales</taxon>
        <taxon>Cyperaceae</taxon>
        <taxon>Cyperoideae</taxon>
        <taxon>Cariceae</taxon>
        <taxon>Carex</taxon>
        <taxon>Carex subgen. Euthyceras</taxon>
    </lineage>
</organism>
<evidence type="ECO:0000256" key="2">
    <source>
        <dbReference type="ARBA" id="ARBA00022538"/>
    </source>
</evidence>
<evidence type="ECO:0000313" key="7">
    <source>
        <dbReference type="Proteomes" id="UP000623129"/>
    </source>
</evidence>
<proteinExistence type="predicted"/>
<dbReference type="GO" id="GO:0006885">
    <property type="term" value="P:regulation of pH"/>
    <property type="evidence" value="ECO:0007669"/>
    <property type="project" value="TreeGrafter"/>
</dbReference>
<sequence length="265" mass="29949">MPRDPSSELSFFIDAYTNLTACYEERNIGSAIGEWILQDRARQDFTYVYFNSLRNTVGQSNGHNNHGPVDISAFLPHALLLLVMIVAISHVLHFFLRRLGQSRFVSQMIKKKDRVTVLPFTSIVPQENLHQDICSLIVERTVALAILPFPRKNSMADAEADQKERGLIPIVLEQAQCSVGIMVYHSLTRITQTLQTHQSHIGVLFMGGPDDREAVAIAGHMAYHPYVHLSILRFRISSVIEGIANNMEEIHAREQKLDDEVMVNC</sequence>
<keyword evidence="5" id="KW-0472">Membrane</keyword>
<comment type="caution">
    <text evidence="6">The sequence shown here is derived from an EMBL/GenBank/DDBJ whole genome shotgun (WGS) entry which is preliminary data.</text>
</comment>
<dbReference type="PANTHER" id="PTHR32468:SF164">
    <property type="entry name" value="OS05G0485000 PROTEIN"/>
    <property type="match status" value="1"/>
</dbReference>
<dbReference type="PANTHER" id="PTHR32468">
    <property type="entry name" value="CATION/H + ANTIPORTER"/>
    <property type="match status" value="1"/>
</dbReference>
<dbReference type="Proteomes" id="UP000623129">
    <property type="component" value="Unassembled WGS sequence"/>
</dbReference>
<evidence type="ECO:0000256" key="5">
    <source>
        <dbReference type="SAM" id="Phobius"/>
    </source>
</evidence>
<dbReference type="GO" id="GO:0098662">
    <property type="term" value="P:inorganic cation transmembrane transport"/>
    <property type="evidence" value="ECO:0007669"/>
    <property type="project" value="TreeGrafter"/>
</dbReference>
<feature type="transmembrane region" description="Helical" evidence="5">
    <location>
        <begin position="74"/>
        <end position="96"/>
    </location>
</feature>